<dbReference type="PANTHER" id="PTHR33840:SF1">
    <property type="entry name" value="TLE1 PHOSPHOLIPASE DOMAIN-CONTAINING PROTEIN"/>
    <property type="match status" value="1"/>
</dbReference>
<dbReference type="EMBL" id="CP011509">
    <property type="protein sequence ID" value="AKI99145.1"/>
    <property type="molecule type" value="Genomic_DNA"/>
</dbReference>
<evidence type="ECO:0000259" key="1">
    <source>
        <dbReference type="Pfam" id="PF09994"/>
    </source>
</evidence>
<dbReference type="Pfam" id="PF09994">
    <property type="entry name" value="T6SS_Tle1-like_cat"/>
    <property type="match status" value="2"/>
</dbReference>
<organism evidence="2 3">
    <name type="scientific">Archangium gephyra</name>
    <dbReference type="NCBI Taxonomy" id="48"/>
    <lineage>
        <taxon>Bacteria</taxon>
        <taxon>Pseudomonadati</taxon>
        <taxon>Myxococcota</taxon>
        <taxon>Myxococcia</taxon>
        <taxon>Myxococcales</taxon>
        <taxon>Cystobacterineae</taxon>
        <taxon>Archangiaceae</taxon>
        <taxon>Archangium</taxon>
    </lineage>
</organism>
<name>A0AAC8TC77_9BACT</name>
<evidence type="ECO:0000313" key="3">
    <source>
        <dbReference type="Proteomes" id="UP000035579"/>
    </source>
</evidence>
<feature type="domain" description="T6SS Phospholipase effector Tle1-like catalytic" evidence="1">
    <location>
        <begin position="135"/>
        <end position="287"/>
    </location>
</feature>
<dbReference type="Proteomes" id="UP000035579">
    <property type="component" value="Chromosome"/>
</dbReference>
<gene>
    <name evidence="2" type="ORF">AA314_00772</name>
</gene>
<reference evidence="2 3" key="1">
    <citation type="submission" date="2015-05" db="EMBL/GenBank/DDBJ databases">
        <title>Genome assembly of Archangium gephyra DSM 2261.</title>
        <authorList>
            <person name="Sharma G."/>
            <person name="Subramanian S."/>
        </authorList>
    </citation>
    <scope>NUCLEOTIDE SEQUENCE [LARGE SCALE GENOMIC DNA]</scope>
    <source>
        <strain evidence="2 3">DSM 2261</strain>
    </source>
</reference>
<feature type="domain" description="T6SS Phospholipase effector Tle1-like catalytic" evidence="1">
    <location>
        <begin position="4"/>
        <end position="119"/>
    </location>
</feature>
<evidence type="ECO:0000313" key="2">
    <source>
        <dbReference type="EMBL" id="AKI99145.1"/>
    </source>
</evidence>
<dbReference type="InterPro" id="IPR018712">
    <property type="entry name" value="Tle1-like_cat"/>
</dbReference>
<dbReference type="AlphaFoldDB" id="A0AAC8TC77"/>
<accession>A0AAC8TC77</accession>
<dbReference type="PANTHER" id="PTHR33840">
    <property type="match status" value="1"/>
</dbReference>
<protein>
    <recommendedName>
        <fullName evidence="1">T6SS Phospholipase effector Tle1-like catalytic domain-containing protein</fullName>
    </recommendedName>
</protein>
<sequence>MSFFFDGTGNNLEADFATGEHSNVARLYRLHHENDSRGVIRYYIPGIGTYFKDIGDPGDELRGNVAGGKGEARLQWAMKRLDECISRSNGRKLHLALFGFSRGAALARAFAVRIAQRCLRTNDDSWLISLGQRAYPIRLYFMGLFDTVASVGMPLSMNNVLSVVAGLGMSRFEMMDRSHSDLIHLAFGNGPGADPAPGWIDGHMAWANELRIPDMVEDCLHMVAAHEVRNSFPVDSLLQGLRYAPNCREMLYPGVHSNVGGGYRPGEGARSRTNGALLSMIPLRTMRHEALRAGVPLRTDSSNNAEFAEDSGSKDAFELLCQRFSGYMSAVASGRQPLGSLVLSHMELYYQWRFHRIARDKKDRKAGRPTKDEALLREFQGVWKKEKAILAKQTEERRRKFAVDVAHVSRLKMSHGAANKQTAIQNAMADQALSGDMYFSMKARLDTMPSSDGSFLDTLELYDDQLMADVQAIQNWAKRYGRQKLRPHYLGMLKAFEAEQRGLGLRDQGIIQFFDTYVHDSLAAFAMDATLPSDPRVIYIGADNKLPYAMNKLPGRGLLASALG</sequence>
<dbReference type="KEGG" id="age:AA314_00772"/>
<proteinExistence type="predicted"/>